<gene>
    <name evidence="1" type="ORF">FHX49_000639</name>
</gene>
<dbReference type="AlphaFoldDB" id="A0A7W4YLF0"/>
<dbReference type="RefSeq" id="WP_165141840.1">
    <property type="nucleotide sequence ID" value="NZ_CP049255.1"/>
</dbReference>
<protein>
    <submittedName>
        <fullName evidence="1">Uncharacterized protein</fullName>
    </submittedName>
</protein>
<dbReference type="EMBL" id="JACHWQ010000001">
    <property type="protein sequence ID" value="MBB2975098.1"/>
    <property type="molecule type" value="Genomic_DNA"/>
</dbReference>
<accession>A0A7W4YLF0</accession>
<proteinExistence type="predicted"/>
<dbReference type="Proteomes" id="UP000529310">
    <property type="component" value="Unassembled WGS sequence"/>
</dbReference>
<organism evidence="1 2">
    <name type="scientific">Microbacterium endophyticum</name>
    <dbReference type="NCBI Taxonomy" id="1526412"/>
    <lineage>
        <taxon>Bacteria</taxon>
        <taxon>Bacillati</taxon>
        <taxon>Actinomycetota</taxon>
        <taxon>Actinomycetes</taxon>
        <taxon>Micrococcales</taxon>
        <taxon>Microbacteriaceae</taxon>
        <taxon>Microbacterium</taxon>
    </lineage>
</organism>
<evidence type="ECO:0000313" key="2">
    <source>
        <dbReference type="Proteomes" id="UP000529310"/>
    </source>
</evidence>
<keyword evidence="2" id="KW-1185">Reference proteome</keyword>
<comment type="caution">
    <text evidence="1">The sequence shown here is derived from an EMBL/GenBank/DDBJ whole genome shotgun (WGS) entry which is preliminary data.</text>
</comment>
<sequence>MTSRNEFELTDCTNRDPDITRDAKAWRDAAGVKYTEALRVIEDPLHQGLLGDRIVVRDLLRMLEEDPLLGRSGYAGTFGRNGLHADIAMRDQLSERVLREVVLAAEVLRMFTRSKTLAPGGTPTLTAAGIPFDTSLIDLYEREWVSSYEMKHTAEQMLGPIDPYISNGAVILAATAIGLPTMRFEEDSPNVRIGVSREEHDHVRRMLNGGSDRPKTGRNLPPGYTRLQAVLMRASAGETFEQELTIPLTMRKPDSPFHRWLVAQSDRTGILGRMAQDYAEGVRLSHHRAVDSPDDLIELMGTLSSAPEFDHAAAQFAAEYKSLMSTP</sequence>
<name>A0A7W4YLF0_9MICO</name>
<evidence type="ECO:0000313" key="1">
    <source>
        <dbReference type="EMBL" id="MBB2975098.1"/>
    </source>
</evidence>
<reference evidence="1 2" key="1">
    <citation type="submission" date="2020-08" db="EMBL/GenBank/DDBJ databases">
        <title>Sequencing the genomes of 1000 actinobacteria strains.</title>
        <authorList>
            <person name="Klenk H.-P."/>
        </authorList>
    </citation>
    <scope>NUCLEOTIDE SEQUENCE [LARGE SCALE GENOMIC DNA]</scope>
    <source>
        <strain evidence="1 2">DSM 27099</strain>
    </source>
</reference>